<dbReference type="InterPro" id="IPR011701">
    <property type="entry name" value="MFS"/>
</dbReference>
<feature type="domain" description="Major facilitator superfamily (MFS) profile" evidence="8">
    <location>
        <begin position="1"/>
        <end position="376"/>
    </location>
</feature>
<dbReference type="InterPro" id="IPR050171">
    <property type="entry name" value="MFS_Transporters"/>
</dbReference>
<sequence>MFAVAWGGNEFTPLLVMYRQNGDFSPVVADGLLAAYIFGIVPALLIGGPLSDRFGRRPLLLPAAPLALAGSLVIAAAPASFVAVGIGRVLCGLALGLGMAVGAAWISELSRTADAGAGPRRASLSLTTGFLVGAGAAAALAQWAPLPERLSYGVHIVIALLASLAILRAPETRRRRTPEEAGSLLADLKVPAVAHRRFLFVVIPVAPWVFGAAGSAYAVLPGLMADHSGGLPIALSGLLTVICLGAGTVVQMLGKRIDTHRSARASALAMGIILVGMVIAAFAASRLTLPLAIAGAAVLGAGYGLAMIAGLSEVQRIAGPDDLAGLTSVFYSFSYLGFFVPVTLTALSAHFTFAQLFTAGAVMAALCGAVVVSAWRTHLPTGEGARAVSWEPDDAAS</sequence>
<evidence type="ECO:0000256" key="2">
    <source>
        <dbReference type="ARBA" id="ARBA00022448"/>
    </source>
</evidence>
<feature type="transmembrane region" description="Helical" evidence="7">
    <location>
        <begin position="59"/>
        <end position="79"/>
    </location>
</feature>
<dbReference type="CDD" id="cd06174">
    <property type="entry name" value="MFS"/>
    <property type="match status" value="1"/>
</dbReference>
<dbReference type="PANTHER" id="PTHR23517:SF3">
    <property type="entry name" value="INTEGRAL MEMBRANE TRANSPORT PROTEIN"/>
    <property type="match status" value="1"/>
</dbReference>
<feature type="transmembrane region" description="Helical" evidence="7">
    <location>
        <begin position="85"/>
        <end position="106"/>
    </location>
</feature>
<dbReference type="EMBL" id="WWEQ01000041">
    <property type="protein sequence ID" value="MYM20218.1"/>
    <property type="molecule type" value="Genomic_DNA"/>
</dbReference>
<comment type="subcellular location">
    <subcellularLocation>
        <location evidence="1">Cell membrane</location>
        <topology evidence="1">Multi-pass membrane protein</topology>
    </subcellularLocation>
</comment>
<dbReference type="GO" id="GO:0005886">
    <property type="term" value="C:plasma membrane"/>
    <property type="evidence" value="ECO:0007669"/>
    <property type="project" value="UniProtKB-SubCell"/>
</dbReference>
<dbReference type="InterPro" id="IPR020846">
    <property type="entry name" value="MFS_dom"/>
</dbReference>
<reference evidence="9 10" key="1">
    <citation type="submission" date="2020-01" db="EMBL/GenBank/DDBJ databases">
        <authorList>
            <person name="Deng T."/>
        </authorList>
    </citation>
    <scope>NUCLEOTIDE SEQUENCE [LARGE SCALE GENOMIC DNA]</scope>
    <source>
        <strain evidence="9 10">5221</strain>
    </source>
</reference>
<dbReference type="Pfam" id="PF07690">
    <property type="entry name" value="MFS_1"/>
    <property type="match status" value="1"/>
</dbReference>
<organism evidence="9 10">
    <name type="scientific">Brevibacterium rongguiense</name>
    <dbReference type="NCBI Taxonomy" id="2695267"/>
    <lineage>
        <taxon>Bacteria</taxon>
        <taxon>Bacillati</taxon>
        <taxon>Actinomycetota</taxon>
        <taxon>Actinomycetes</taxon>
        <taxon>Micrococcales</taxon>
        <taxon>Brevibacteriaceae</taxon>
        <taxon>Brevibacterium</taxon>
    </lineage>
</organism>
<evidence type="ECO:0000256" key="6">
    <source>
        <dbReference type="ARBA" id="ARBA00023136"/>
    </source>
</evidence>
<evidence type="ECO:0000256" key="1">
    <source>
        <dbReference type="ARBA" id="ARBA00004651"/>
    </source>
</evidence>
<feature type="transmembrane region" description="Helical" evidence="7">
    <location>
        <begin position="198"/>
        <end position="220"/>
    </location>
</feature>
<dbReference type="SUPFAM" id="SSF103473">
    <property type="entry name" value="MFS general substrate transporter"/>
    <property type="match status" value="1"/>
</dbReference>
<feature type="transmembrane region" description="Helical" evidence="7">
    <location>
        <begin position="150"/>
        <end position="167"/>
    </location>
</feature>
<protein>
    <submittedName>
        <fullName evidence="9">MFS transporter</fullName>
    </submittedName>
</protein>
<keyword evidence="4 7" id="KW-0812">Transmembrane</keyword>
<evidence type="ECO:0000313" key="10">
    <source>
        <dbReference type="Proteomes" id="UP000469215"/>
    </source>
</evidence>
<dbReference type="PROSITE" id="PS00216">
    <property type="entry name" value="SUGAR_TRANSPORT_1"/>
    <property type="match status" value="1"/>
</dbReference>
<keyword evidence="10" id="KW-1185">Reference proteome</keyword>
<evidence type="ECO:0000256" key="4">
    <source>
        <dbReference type="ARBA" id="ARBA00022692"/>
    </source>
</evidence>
<dbReference type="AlphaFoldDB" id="A0A6N9H839"/>
<evidence type="ECO:0000256" key="3">
    <source>
        <dbReference type="ARBA" id="ARBA00022475"/>
    </source>
</evidence>
<keyword evidence="2" id="KW-0813">Transport</keyword>
<gene>
    <name evidence="9" type="ORF">GSY69_09625</name>
</gene>
<evidence type="ECO:0000256" key="7">
    <source>
        <dbReference type="SAM" id="Phobius"/>
    </source>
</evidence>
<dbReference type="Gene3D" id="1.20.1250.20">
    <property type="entry name" value="MFS general substrate transporter like domains"/>
    <property type="match status" value="1"/>
</dbReference>
<dbReference type="InterPro" id="IPR005829">
    <property type="entry name" value="Sugar_transporter_CS"/>
</dbReference>
<keyword evidence="5 7" id="KW-1133">Transmembrane helix</keyword>
<dbReference type="GO" id="GO:0022857">
    <property type="term" value="F:transmembrane transporter activity"/>
    <property type="evidence" value="ECO:0007669"/>
    <property type="project" value="InterPro"/>
</dbReference>
<comment type="caution">
    <text evidence="9">The sequence shown here is derived from an EMBL/GenBank/DDBJ whole genome shotgun (WGS) entry which is preliminary data.</text>
</comment>
<dbReference type="Proteomes" id="UP000469215">
    <property type="component" value="Unassembled WGS sequence"/>
</dbReference>
<keyword evidence="3" id="KW-1003">Cell membrane</keyword>
<evidence type="ECO:0000256" key="5">
    <source>
        <dbReference type="ARBA" id="ARBA00022989"/>
    </source>
</evidence>
<feature type="transmembrane region" description="Helical" evidence="7">
    <location>
        <begin position="323"/>
        <end position="347"/>
    </location>
</feature>
<keyword evidence="6 7" id="KW-0472">Membrane</keyword>
<feature type="transmembrane region" description="Helical" evidence="7">
    <location>
        <begin position="353"/>
        <end position="375"/>
    </location>
</feature>
<dbReference type="PANTHER" id="PTHR23517">
    <property type="entry name" value="RESISTANCE PROTEIN MDTM, PUTATIVE-RELATED-RELATED"/>
    <property type="match status" value="1"/>
</dbReference>
<feature type="transmembrane region" description="Helical" evidence="7">
    <location>
        <begin position="291"/>
        <end position="311"/>
    </location>
</feature>
<evidence type="ECO:0000259" key="8">
    <source>
        <dbReference type="PROSITE" id="PS50850"/>
    </source>
</evidence>
<proteinExistence type="predicted"/>
<accession>A0A6N9H839</accession>
<dbReference type="PROSITE" id="PS50850">
    <property type="entry name" value="MFS"/>
    <property type="match status" value="1"/>
</dbReference>
<evidence type="ECO:0000313" key="9">
    <source>
        <dbReference type="EMBL" id="MYM20218.1"/>
    </source>
</evidence>
<feature type="transmembrane region" description="Helical" evidence="7">
    <location>
        <begin position="27"/>
        <end position="47"/>
    </location>
</feature>
<dbReference type="InterPro" id="IPR036259">
    <property type="entry name" value="MFS_trans_sf"/>
</dbReference>
<name>A0A6N9H839_9MICO</name>
<feature type="transmembrane region" description="Helical" evidence="7">
    <location>
        <begin position="232"/>
        <end position="253"/>
    </location>
</feature>
<feature type="transmembrane region" description="Helical" evidence="7">
    <location>
        <begin position="265"/>
        <end position="285"/>
    </location>
</feature>
<feature type="transmembrane region" description="Helical" evidence="7">
    <location>
        <begin position="126"/>
        <end position="144"/>
    </location>
</feature>